<protein>
    <recommendedName>
        <fullName evidence="4">HTH domain-containing protein</fullName>
    </recommendedName>
</protein>
<dbReference type="Proteomes" id="UP001597187">
    <property type="component" value="Unassembled WGS sequence"/>
</dbReference>
<name>A0ABD6AUH7_9EURY</name>
<evidence type="ECO:0000256" key="1">
    <source>
        <dbReference type="SAM" id="MobiDB-lite"/>
    </source>
</evidence>
<dbReference type="AlphaFoldDB" id="A0ABD6AUH7"/>
<evidence type="ECO:0000313" key="2">
    <source>
        <dbReference type="EMBL" id="MFD1513031.1"/>
    </source>
</evidence>
<dbReference type="EMBL" id="JBHUDC010000003">
    <property type="protein sequence ID" value="MFD1513031.1"/>
    <property type="molecule type" value="Genomic_DNA"/>
</dbReference>
<sequence length="150" mass="16475">MSLDPSKPTEDYSPDERRKDLLDRVKEAGTPAALPAQARLAEQYGVSQPTISRDLSAISTWVAENIGDRHALTTYAAFERSLQGALDAEEWEAASRIAKRRADWIEGRNGHDAPVDDVPDHRDPNATLDYEIVTDDGDADAEADVAEAEQ</sequence>
<feature type="compositionally biased region" description="Basic and acidic residues" evidence="1">
    <location>
        <begin position="105"/>
        <end position="124"/>
    </location>
</feature>
<evidence type="ECO:0008006" key="4">
    <source>
        <dbReference type="Google" id="ProtNLM"/>
    </source>
</evidence>
<feature type="compositionally biased region" description="Acidic residues" evidence="1">
    <location>
        <begin position="132"/>
        <end position="150"/>
    </location>
</feature>
<comment type="caution">
    <text evidence="2">The sequence shown here is derived from an EMBL/GenBank/DDBJ whole genome shotgun (WGS) entry which is preliminary data.</text>
</comment>
<organism evidence="2 3">
    <name type="scientific">Halomarina rubra</name>
    <dbReference type="NCBI Taxonomy" id="2071873"/>
    <lineage>
        <taxon>Archaea</taxon>
        <taxon>Methanobacteriati</taxon>
        <taxon>Methanobacteriota</taxon>
        <taxon>Stenosarchaea group</taxon>
        <taxon>Halobacteria</taxon>
        <taxon>Halobacteriales</taxon>
        <taxon>Natronomonadaceae</taxon>
        <taxon>Halomarina</taxon>
    </lineage>
</organism>
<accession>A0ABD6AUH7</accession>
<feature type="region of interest" description="Disordered" evidence="1">
    <location>
        <begin position="105"/>
        <end position="150"/>
    </location>
</feature>
<evidence type="ECO:0000313" key="3">
    <source>
        <dbReference type="Proteomes" id="UP001597187"/>
    </source>
</evidence>
<keyword evidence="3" id="KW-1185">Reference proteome</keyword>
<dbReference type="RefSeq" id="WP_250873003.1">
    <property type="nucleotide sequence ID" value="NZ_JALXFV010000003.1"/>
</dbReference>
<proteinExistence type="predicted"/>
<reference evidence="2 3" key="1">
    <citation type="journal article" date="2019" name="Int. J. Syst. Evol. Microbiol.">
        <title>The Global Catalogue of Microorganisms (GCM) 10K type strain sequencing project: providing services to taxonomists for standard genome sequencing and annotation.</title>
        <authorList>
            <consortium name="The Broad Institute Genomics Platform"/>
            <consortium name="The Broad Institute Genome Sequencing Center for Infectious Disease"/>
            <person name="Wu L."/>
            <person name="Ma J."/>
        </authorList>
    </citation>
    <scope>NUCLEOTIDE SEQUENCE [LARGE SCALE GENOMIC DNA]</scope>
    <source>
        <strain evidence="2 3">CGMCC 1.12563</strain>
    </source>
</reference>
<gene>
    <name evidence="2" type="ORF">ACFSBT_07025</name>
</gene>